<dbReference type="STRING" id="1246995.AFR_18635"/>
<gene>
    <name evidence="1" type="ORF">AFR_18635</name>
</gene>
<dbReference type="EMBL" id="CP006272">
    <property type="protein sequence ID" value="AGZ42005.1"/>
    <property type="molecule type" value="Genomic_DNA"/>
</dbReference>
<proteinExistence type="predicted"/>
<dbReference type="RefSeq" id="WP_023362378.1">
    <property type="nucleotide sequence ID" value="NC_022657.1"/>
</dbReference>
<reference evidence="1 2" key="1">
    <citation type="journal article" date="2014" name="J. Biotechnol.">
        <title>Complete genome sequence of the actinobacterium Actinoplanes friuliensis HAG 010964, producer of the lipopeptide antibiotic friulimycin.</title>
        <authorList>
            <person name="Ruckert C."/>
            <person name="Szczepanowski R."/>
            <person name="Albersmeier A."/>
            <person name="Goesmann A."/>
            <person name="Fischer N."/>
            <person name="Steinkamper A."/>
            <person name="Puhler A."/>
            <person name="Biener R."/>
            <person name="Schwartz D."/>
            <person name="Kalinowski J."/>
        </authorList>
    </citation>
    <scope>NUCLEOTIDE SEQUENCE [LARGE SCALE GENOMIC DNA]</scope>
    <source>
        <strain evidence="1 2">DSM 7358</strain>
    </source>
</reference>
<name>U5W1Z3_9ACTN</name>
<dbReference type="Proteomes" id="UP000017746">
    <property type="component" value="Chromosome"/>
</dbReference>
<dbReference type="KEGG" id="afs:AFR_18635"/>
<sequence>MVILRGVQVPGHVVHSDGFRATTGDLITVALGFACLRREAAAADEPSRVTSEEGRDCELVGVSQSYATTIFADGWLVEAAGILLYAQDLGPAADLPPPGTRVRAQGSLAVAEAYESAGFEPAADLLARAEQQWLVQRIVRRSGPARRVVEAIDSFRTGSDDYLLDLAGSGHAR</sequence>
<evidence type="ECO:0000313" key="1">
    <source>
        <dbReference type="EMBL" id="AGZ42005.1"/>
    </source>
</evidence>
<dbReference type="PATRIC" id="fig|1246995.3.peg.3782"/>
<accession>U5W1Z3</accession>
<organism evidence="1 2">
    <name type="scientific">Actinoplanes friuliensis DSM 7358</name>
    <dbReference type="NCBI Taxonomy" id="1246995"/>
    <lineage>
        <taxon>Bacteria</taxon>
        <taxon>Bacillati</taxon>
        <taxon>Actinomycetota</taxon>
        <taxon>Actinomycetes</taxon>
        <taxon>Micromonosporales</taxon>
        <taxon>Micromonosporaceae</taxon>
        <taxon>Actinoplanes</taxon>
    </lineage>
</organism>
<evidence type="ECO:0000313" key="2">
    <source>
        <dbReference type="Proteomes" id="UP000017746"/>
    </source>
</evidence>
<dbReference type="AlphaFoldDB" id="U5W1Z3"/>
<dbReference type="HOGENOM" id="CLU_1544347_0_0_11"/>
<keyword evidence="2" id="KW-1185">Reference proteome</keyword>
<protein>
    <submittedName>
        <fullName evidence="1">Uncharacterized protein</fullName>
    </submittedName>
</protein>